<protein>
    <submittedName>
        <fullName evidence="4">Uncharacterized protein</fullName>
    </submittedName>
</protein>
<feature type="region of interest" description="Disordered" evidence="1">
    <location>
        <begin position="403"/>
        <end position="428"/>
    </location>
</feature>
<evidence type="ECO:0000313" key="5">
    <source>
        <dbReference type="Proteomes" id="UP000257109"/>
    </source>
</evidence>
<reference evidence="4" key="1">
    <citation type="submission" date="2018-05" db="EMBL/GenBank/DDBJ databases">
        <title>Draft genome of Mucuna pruriens seed.</title>
        <authorList>
            <person name="Nnadi N.E."/>
            <person name="Vos R."/>
            <person name="Hasami M.H."/>
            <person name="Devisetty U.K."/>
            <person name="Aguiy J.C."/>
        </authorList>
    </citation>
    <scope>NUCLEOTIDE SEQUENCE [LARGE SCALE GENOMIC DNA]</scope>
    <source>
        <strain evidence="4">JCA_2017</strain>
    </source>
</reference>
<evidence type="ECO:0000259" key="2">
    <source>
        <dbReference type="Pfam" id="PF06075"/>
    </source>
</evidence>
<organism evidence="4 5">
    <name type="scientific">Mucuna pruriens</name>
    <name type="common">Velvet bean</name>
    <name type="synonym">Dolichos pruriens</name>
    <dbReference type="NCBI Taxonomy" id="157652"/>
    <lineage>
        <taxon>Eukaryota</taxon>
        <taxon>Viridiplantae</taxon>
        <taxon>Streptophyta</taxon>
        <taxon>Embryophyta</taxon>
        <taxon>Tracheophyta</taxon>
        <taxon>Spermatophyta</taxon>
        <taxon>Magnoliopsida</taxon>
        <taxon>eudicotyledons</taxon>
        <taxon>Gunneridae</taxon>
        <taxon>Pentapetalae</taxon>
        <taxon>rosids</taxon>
        <taxon>fabids</taxon>
        <taxon>Fabales</taxon>
        <taxon>Fabaceae</taxon>
        <taxon>Papilionoideae</taxon>
        <taxon>50 kb inversion clade</taxon>
        <taxon>NPAAA clade</taxon>
        <taxon>indigoferoid/millettioid clade</taxon>
        <taxon>Phaseoleae</taxon>
        <taxon>Mucuna</taxon>
    </lineage>
</organism>
<name>A0A371HCP1_MUCPR</name>
<dbReference type="STRING" id="157652.A0A371HCP1"/>
<evidence type="ECO:0000313" key="4">
    <source>
        <dbReference type="EMBL" id="RDY00561.1"/>
    </source>
</evidence>
<dbReference type="Pfam" id="PF21647">
    <property type="entry name" value="DUF6857"/>
    <property type="match status" value="1"/>
</dbReference>
<keyword evidence="5" id="KW-1185">Reference proteome</keyword>
<feature type="compositionally biased region" description="Basic and acidic residues" evidence="1">
    <location>
        <begin position="146"/>
        <end position="155"/>
    </location>
</feature>
<feature type="domain" description="DUF936" evidence="2">
    <location>
        <begin position="4"/>
        <end position="119"/>
    </location>
</feature>
<accession>A0A371HCP1</accession>
<feature type="compositionally biased region" description="Polar residues" evidence="1">
    <location>
        <begin position="278"/>
        <end position="288"/>
    </location>
</feature>
<dbReference type="OrthoDB" id="773154at2759"/>
<feature type="domain" description="DUF6857" evidence="3">
    <location>
        <begin position="381"/>
        <end position="548"/>
    </location>
</feature>
<dbReference type="PANTHER" id="PTHR31928">
    <property type="entry name" value="EXPRESSED PROTEIN"/>
    <property type="match status" value="1"/>
</dbReference>
<dbReference type="Proteomes" id="UP000257109">
    <property type="component" value="Unassembled WGS sequence"/>
</dbReference>
<dbReference type="InterPro" id="IPR048297">
    <property type="entry name" value="DUF936_dom_pln"/>
</dbReference>
<dbReference type="InterPro" id="IPR049172">
    <property type="entry name" value="DUF6857_pln"/>
</dbReference>
<dbReference type="EMBL" id="QJKJ01002960">
    <property type="protein sequence ID" value="RDY00561.1"/>
    <property type="molecule type" value="Genomic_DNA"/>
</dbReference>
<proteinExistence type="predicted"/>
<dbReference type="AlphaFoldDB" id="A0A371HCP1"/>
<evidence type="ECO:0000256" key="1">
    <source>
        <dbReference type="SAM" id="MobiDB-lite"/>
    </source>
</evidence>
<gene>
    <name evidence="4" type="ORF">CR513_16242</name>
</gene>
<evidence type="ECO:0000259" key="3">
    <source>
        <dbReference type="Pfam" id="PF21647"/>
    </source>
</evidence>
<dbReference type="InterPro" id="IPR010341">
    <property type="entry name" value="DUF936_pln"/>
</dbReference>
<comment type="caution">
    <text evidence="4">The sequence shown here is derived from an EMBL/GenBank/DDBJ whole genome shotgun (WGS) entry which is preliminary data.</text>
</comment>
<feature type="region of interest" description="Disordered" evidence="1">
    <location>
        <begin position="267"/>
        <end position="288"/>
    </location>
</feature>
<sequence>MASLIPGVLLKLLQSMDSNVKVHGEYRSVLLQVISIVPAITGSELWPNQGFFLKVSDSSHSTYVSLSKEENELILNNKLQLGQFFYVDRIEAGSPVPILVDVRPVPGRHPFVGNPKDLMQMLEPSEGPVQPDNHRVSRSKSMNSTKAKESKSPRQKIVIKEEKAAVASRYMRGVRSPNSNVNVQDANEERKGNDFENGVDSKKVGSAKVKLQKLQVRYDSYLRFAFFKAQECVVLSVNTTRSLQLETPSPRLRVAQSNIQETVMSPSKRISTKRNSTKQETTNLNVLSSSEDKSYSTEAIPWSSLPANLLRPGKELLRRKHLASLVAVEAQKEVTDTAVLVKFLSMFANICSSAASENPHVTLNKFFSFQELMDQSNDTSTTPHKDKSLQLYKTCSPTEIDKTDKKSVLVPGKNSSKSPKHSPELSVTEKQEWAIGNGLQEINELREVLLIETRSWFLKYLEKTLDVWFSTSSQEKRGKMSKDSAGRQMEHANHIALTLSHLKQANEWLEKLRSTSNLEHEELEETVDRLKQKVYSCLLLHVDSAAFALENRA</sequence>
<dbReference type="PANTHER" id="PTHR31928:SF2">
    <property type="entry name" value="EXPRESSED PROTEIN"/>
    <property type="match status" value="1"/>
</dbReference>
<feature type="non-terminal residue" evidence="4">
    <location>
        <position position="1"/>
    </location>
</feature>
<feature type="region of interest" description="Disordered" evidence="1">
    <location>
        <begin position="123"/>
        <end position="155"/>
    </location>
</feature>
<dbReference type="Pfam" id="PF06075">
    <property type="entry name" value="DUF936"/>
    <property type="match status" value="1"/>
</dbReference>